<organism evidence="2 4">
    <name type="scientific">Jiella endophytica</name>
    <dbReference type="NCBI Taxonomy" id="2558362"/>
    <lineage>
        <taxon>Bacteria</taxon>
        <taxon>Pseudomonadati</taxon>
        <taxon>Pseudomonadota</taxon>
        <taxon>Alphaproteobacteria</taxon>
        <taxon>Hyphomicrobiales</taxon>
        <taxon>Aurantimonadaceae</taxon>
        <taxon>Jiella</taxon>
    </lineage>
</organism>
<sequence>MSRAEQLSPGPRKATYADLEAADPLLVAEIIDGELVTHPRPVPKHAAAASYLGAEILDAFGRGRSGPGGWIILDEPELHLGPDVIVPDIAGWRKERLSALPDRAYFDIAPDWVCEVISPSTERYDRNAKRRIYAEAGVKHMWLLDPRAELLETFALANGRWIVGPTFDNAAEVRAEPFDAIAFPLTILWPLDPAPDTQNAQ</sequence>
<dbReference type="AlphaFoldDB" id="A0A4Y8RH01"/>
<keyword evidence="2" id="KW-0378">Hydrolase</keyword>
<dbReference type="Gene3D" id="3.90.1570.10">
    <property type="entry name" value="tt1808, chain A"/>
    <property type="match status" value="1"/>
</dbReference>
<evidence type="ECO:0000313" key="4">
    <source>
        <dbReference type="Proteomes" id="UP000298179"/>
    </source>
</evidence>
<dbReference type="EMBL" id="SOZD01000005">
    <property type="protein sequence ID" value="TFF20740.1"/>
    <property type="molecule type" value="Genomic_DNA"/>
</dbReference>
<evidence type="ECO:0000313" key="2">
    <source>
        <dbReference type="EMBL" id="TFF20740.1"/>
    </source>
</evidence>
<name>A0A4Y8RH01_9HYPH</name>
<keyword evidence="2" id="KW-0255">Endonuclease</keyword>
<gene>
    <name evidence="3" type="ORF">E3C22_00735</name>
    <name evidence="2" type="ORF">E3C22_17775</name>
</gene>
<dbReference type="OrthoDB" id="461333at2"/>
<comment type="caution">
    <text evidence="2">The sequence shown here is derived from an EMBL/GenBank/DDBJ whole genome shotgun (WGS) entry which is preliminary data.</text>
</comment>
<dbReference type="SUPFAM" id="SSF52980">
    <property type="entry name" value="Restriction endonuclease-like"/>
    <property type="match status" value="1"/>
</dbReference>
<dbReference type="CDD" id="cd06260">
    <property type="entry name" value="DUF820-like"/>
    <property type="match status" value="1"/>
</dbReference>
<keyword evidence="4" id="KW-1185">Reference proteome</keyword>
<proteinExistence type="predicted"/>
<evidence type="ECO:0000313" key="3">
    <source>
        <dbReference type="EMBL" id="TFF27041.1"/>
    </source>
</evidence>
<dbReference type="InterPro" id="IPR012296">
    <property type="entry name" value="Nuclease_put_TT1808"/>
</dbReference>
<evidence type="ECO:0000259" key="1">
    <source>
        <dbReference type="Pfam" id="PF05685"/>
    </source>
</evidence>
<dbReference type="Pfam" id="PF05685">
    <property type="entry name" value="Uma2"/>
    <property type="match status" value="1"/>
</dbReference>
<accession>A0A4Y8RH01</accession>
<keyword evidence="2" id="KW-0540">Nuclease</keyword>
<dbReference type="Proteomes" id="UP000298179">
    <property type="component" value="Unassembled WGS sequence"/>
</dbReference>
<dbReference type="EMBL" id="SOZD01000001">
    <property type="protein sequence ID" value="TFF27041.1"/>
    <property type="molecule type" value="Genomic_DNA"/>
</dbReference>
<feature type="domain" description="Putative restriction endonuclease" evidence="1">
    <location>
        <begin position="16"/>
        <end position="176"/>
    </location>
</feature>
<dbReference type="RefSeq" id="WP_134759265.1">
    <property type="nucleotide sequence ID" value="NZ_SOZD01000001.1"/>
</dbReference>
<reference evidence="2 4" key="1">
    <citation type="submission" date="2019-03" db="EMBL/GenBank/DDBJ databases">
        <title>Jiella endophytica sp. nov., a novel endophytic bacterium isolated from root of Ficus microcarpa Linn. f.</title>
        <authorList>
            <person name="Tuo L."/>
        </authorList>
    </citation>
    <scope>NUCLEOTIDE SEQUENCE [LARGE SCALE GENOMIC DNA]</scope>
    <source>
        <strain evidence="2 4">CBS5Q-3</strain>
    </source>
</reference>
<dbReference type="PANTHER" id="PTHR34107:SF4">
    <property type="entry name" value="SLL1222 PROTEIN"/>
    <property type="match status" value="1"/>
</dbReference>
<dbReference type="InterPro" id="IPR008538">
    <property type="entry name" value="Uma2"/>
</dbReference>
<protein>
    <submittedName>
        <fullName evidence="2">Uma2 family endonuclease</fullName>
    </submittedName>
</protein>
<dbReference type="PANTHER" id="PTHR34107">
    <property type="entry name" value="SLL0198 PROTEIN-RELATED"/>
    <property type="match status" value="1"/>
</dbReference>
<dbReference type="InterPro" id="IPR011335">
    <property type="entry name" value="Restrct_endonuc-II-like"/>
</dbReference>
<dbReference type="GO" id="GO:0004519">
    <property type="term" value="F:endonuclease activity"/>
    <property type="evidence" value="ECO:0007669"/>
    <property type="project" value="UniProtKB-KW"/>
</dbReference>